<dbReference type="Proteomes" id="UP001364695">
    <property type="component" value="Unassembled WGS sequence"/>
</dbReference>
<protein>
    <submittedName>
        <fullName evidence="1">Helix-hairpin-helix domain-containing protein</fullName>
    </submittedName>
</protein>
<evidence type="ECO:0000313" key="1">
    <source>
        <dbReference type="EMBL" id="MEJ7138720.1"/>
    </source>
</evidence>
<keyword evidence="2" id="KW-1185">Reference proteome</keyword>
<organism evidence="1 2">
    <name type="scientific">Amphibiibacter pelophylacis</name>
    <dbReference type="NCBI Taxonomy" id="1799477"/>
    <lineage>
        <taxon>Bacteria</taxon>
        <taxon>Pseudomonadati</taxon>
        <taxon>Pseudomonadota</taxon>
        <taxon>Betaproteobacteria</taxon>
        <taxon>Burkholderiales</taxon>
        <taxon>Sphaerotilaceae</taxon>
        <taxon>Amphibiibacter</taxon>
    </lineage>
</organism>
<gene>
    <name evidence="1" type="ORF">RV045_09835</name>
</gene>
<accession>A0ACC6P3E6</accession>
<reference evidence="1" key="1">
    <citation type="submission" date="2023-10" db="EMBL/GenBank/DDBJ databases">
        <title>Amphibacter perezi, gen. nov., sp. nov. a novel taxa of the family Comamonadaceae, class Betaproteobacteria isolated from the skin microbiota of Pelophylax perezi from different populations.</title>
        <authorList>
            <person name="Costa S."/>
            <person name="Proenca D.N."/>
            <person name="Lopes I."/>
            <person name="Morais P.V."/>
        </authorList>
    </citation>
    <scope>NUCLEOTIDE SEQUENCE</scope>
    <source>
        <strain evidence="1">SL12-8</strain>
    </source>
</reference>
<name>A0ACC6P3E6_9BURK</name>
<proteinExistence type="predicted"/>
<dbReference type="EMBL" id="JAWDIE010000014">
    <property type="protein sequence ID" value="MEJ7138720.1"/>
    <property type="molecule type" value="Genomic_DNA"/>
</dbReference>
<sequence length="129" mass="13161">MTTPRFSSAAASVRKILSRSLIGLLMLPLAGTALALDINQASPSELDAIDGIGPKMVQRLVTARQQAPFKDWADVRTRVSGIGDKTQKRFESQGLTIGAGGTRVAAASPAAAAAKGAAVLPGAKPAAKP</sequence>
<comment type="caution">
    <text evidence="1">The sequence shown here is derived from an EMBL/GenBank/DDBJ whole genome shotgun (WGS) entry which is preliminary data.</text>
</comment>
<evidence type="ECO:0000313" key="2">
    <source>
        <dbReference type="Proteomes" id="UP001364695"/>
    </source>
</evidence>